<dbReference type="Pfam" id="PF04083">
    <property type="entry name" value="Abhydro_lipase"/>
    <property type="match status" value="1"/>
</dbReference>
<name>A0ABD2MKM9_9CUCU</name>
<keyword evidence="3 7" id="KW-0378">Hydrolase</keyword>
<feature type="active site" description="Charge relay system" evidence="8">
    <location>
        <position position="386"/>
    </location>
</feature>
<dbReference type="PANTHER" id="PTHR11005">
    <property type="entry name" value="LYSOSOMAL ACID LIPASE-RELATED"/>
    <property type="match status" value="1"/>
</dbReference>
<evidence type="ECO:0000256" key="8">
    <source>
        <dbReference type="PIRSR" id="PIRSR000862-1"/>
    </source>
</evidence>
<dbReference type="InterPro" id="IPR029058">
    <property type="entry name" value="AB_hydrolase_fold"/>
</dbReference>
<feature type="chain" id="PRO_5044848912" description="Lipase" evidence="9">
    <location>
        <begin position="22"/>
        <end position="410"/>
    </location>
</feature>
<keyword evidence="5" id="KW-0443">Lipid metabolism</keyword>
<keyword evidence="4 7" id="KW-0442">Lipid degradation</keyword>
<dbReference type="InterPro" id="IPR006693">
    <property type="entry name" value="AB_hydrolase_lipase"/>
</dbReference>
<evidence type="ECO:0000313" key="12">
    <source>
        <dbReference type="Proteomes" id="UP001516400"/>
    </source>
</evidence>
<protein>
    <recommendedName>
        <fullName evidence="7">Lipase</fullName>
    </recommendedName>
</protein>
<evidence type="ECO:0000256" key="3">
    <source>
        <dbReference type="ARBA" id="ARBA00022801"/>
    </source>
</evidence>
<reference evidence="11 12" key="1">
    <citation type="journal article" date="2021" name="BMC Biol.">
        <title>Horizontally acquired antibacterial genes associated with adaptive radiation of ladybird beetles.</title>
        <authorList>
            <person name="Li H.S."/>
            <person name="Tang X.F."/>
            <person name="Huang Y.H."/>
            <person name="Xu Z.Y."/>
            <person name="Chen M.L."/>
            <person name="Du X.Y."/>
            <person name="Qiu B.Y."/>
            <person name="Chen P.T."/>
            <person name="Zhang W."/>
            <person name="Slipinski A."/>
            <person name="Escalona H.E."/>
            <person name="Waterhouse R.M."/>
            <person name="Zwick A."/>
            <person name="Pang H."/>
        </authorList>
    </citation>
    <scope>NUCLEOTIDE SEQUENCE [LARGE SCALE GENOMIC DNA]</scope>
    <source>
        <strain evidence="11">SYSU2018</strain>
    </source>
</reference>
<feature type="signal peptide" evidence="9">
    <location>
        <begin position="1"/>
        <end position="21"/>
    </location>
</feature>
<evidence type="ECO:0000256" key="6">
    <source>
        <dbReference type="ARBA" id="ARBA00023180"/>
    </source>
</evidence>
<comment type="similarity">
    <text evidence="1 7">Belongs to the AB hydrolase superfamily. Lipase family.</text>
</comment>
<organism evidence="11 12">
    <name type="scientific">Cryptolaemus montrouzieri</name>
    <dbReference type="NCBI Taxonomy" id="559131"/>
    <lineage>
        <taxon>Eukaryota</taxon>
        <taxon>Metazoa</taxon>
        <taxon>Ecdysozoa</taxon>
        <taxon>Arthropoda</taxon>
        <taxon>Hexapoda</taxon>
        <taxon>Insecta</taxon>
        <taxon>Pterygota</taxon>
        <taxon>Neoptera</taxon>
        <taxon>Endopterygota</taxon>
        <taxon>Coleoptera</taxon>
        <taxon>Polyphaga</taxon>
        <taxon>Cucujiformia</taxon>
        <taxon>Coccinelloidea</taxon>
        <taxon>Coccinellidae</taxon>
        <taxon>Scymninae</taxon>
        <taxon>Scymnini</taxon>
        <taxon>Cryptolaemus</taxon>
    </lineage>
</organism>
<feature type="domain" description="Partial AB-hydrolase lipase" evidence="10">
    <location>
        <begin position="42"/>
        <end position="103"/>
    </location>
</feature>
<dbReference type="AlphaFoldDB" id="A0ABD2MKM9"/>
<evidence type="ECO:0000256" key="4">
    <source>
        <dbReference type="ARBA" id="ARBA00022963"/>
    </source>
</evidence>
<evidence type="ECO:0000256" key="1">
    <source>
        <dbReference type="ARBA" id="ARBA00010701"/>
    </source>
</evidence>
<dbReference type="PIRSF" id="PIRSF000862">
    <property type="entry name" value="Steryl_ester_lip"/>
    <property type="match status" value="1"/>
</dbReference>
<sequence length="410" mass="47258">MAGRYFEALVLCFCLISISYGLDEESLQNVEYYIPPETGMNISQLLEWYGYPFENHVVQTTDGYLLGLHRVPYGVQNTSTDPNKPVALVVHGMMSQSTDFVNNEPENSLGLLLADRGYDVWLLNCRGNTHSKRHVTLDPKKNKTKFWDFSWHEMGIYDVPETINYILNQTKQEKLFYIGHSQGTTAFFVMASMMPEYNQKIRHMTAFGPAAFMSHNEDIKYRTIARFQKEVELLALTLDIHQFMSHTPIPLYLVKHYCLEGMETYDLCVGIYYLLAGYSPTELNMTLLPVHVSNSPSGFSVKEGFHYLQGFTNGGYFRQYDYGSIVNRIKYGSPTPPEYNLTNIVCPVSLHYARKDQCVDFQDVEILLGKLPNAKGRIVPSEYFSHLDFLWGNHVRSELYDYVLEEILNY</sequence>
<keyword evidence="12" id="KW-1185">Reference proteome</keyword>
<dbReference type="Gene3D" id="3.40.50.1820">
    <property type="entry name" value="alpha/beta hydrolase"/>
    <property type="match status" value="1"/>
</dbReference>
<evidence type="ECO:0000256" key="9">
    <source>
        <dbReference type="SAM" id="SignalP"/>
    </source>
</evidence>
<proteinExistence type="inferred from homology"/>
<accession>A0ABD2MKM9</accession>
<dbReference type="GO" id="GO:0016042">
    <property type="term" value="P:lipid catabolic process"/>
    <property type="evidence" value="ECO:0007669"/>
    <property type="project" value="UniProtKB-KW"/>
</dbReference>
<feature type="active site" description="Charge relay system" evidence="8">
    <location>
        <position position="356"/>
    </location>
</feature>
<dbReference type="GO" id="GO:0016787">
    <property type="term" value="F:hydrolase activity"/>
    <property type="evidence" value="ECO:0007669"/>
    <property type="project" value="UniProtKB-KW"/>
</dbReference>
<keyword evidence="2 9" id="KW-0732">Signal</keyword>
<dbReference type="Proteomes" id="UP001516400">
    <property type="component" value="Unassembled WGS sequence"/>
</dbReference>
<dbReference type="FunFam" id="3.40.50.1820:FF:000057">
    <property type="entry name" value="Lipase"/>
    <property type="match status" value="1"/>
</dbReference>
<comment type="caution">
    <text evidence="11">The sequence shown here is derived from an EMBL/GenBank/DDBJ whole genome shotgun (WGS) entry which is preliminary data.</text>
</comment>
<dbReference type="InterPro" id="IPR025483">
    <property type="entry name" value="Lipase_euk"/>
</dbReference>
<evidence type="ECO:0000256" key="7">
    <source>
        <dbReference type="PIRNR" id="PIRNR000862"/>
    </source>
</evidence>
<gene>
    <name evidence="11" type="ORF">HHI36_011030</name>
</gene>
<feature type="active site" description="Nucleophile" evidence="8">
    <location>
        <position position="181"/>
    </location>
</feature>
<dbReference type="SUPFAM" id="SSF53474">
    <property type="entry name" value="alpha/beta-Hydrolases"/>
    <property type="match status" value="1"/>
</dbReference>
<dbReference type="EMBL" id="JABFTP020000001">
    <property type="protein sequence ID" value="KAL3266879.1"/>
    <property type="molecule type" value="Genomic_DNA"/>
</dbReference>
<evidence type="ECO:0000259" key="10">
    <source>
        <dbReference type="Pfam" id="PF04083"/>
    </source>
</evidence>
<evidence type="ECO:0000256" key="2">
    <source>
        <dbReference type="ARBA" id="ARBA00022729"/>
    </source>
</evidence>
<evidence type="ECO:0000256" key="5">
    <source>
        <dbReference type="ARBA" id="ARBA00023098"/>
    </source>
</evidence>
<evidence type="ECO:0000313" key="11">
    <source>
        <dbReference type="EMBL" id="KAL3266879.1"/>
    </source>
</evidence>
<keyword evidence="6" id="KW-0325">Glycoprotein</keyword>